<feature type="region of interest" description="Disordered" evidence="1">
    <location>
        <begin position="77"/>
        <end position="99"/>
    </location>
</feature>
<accession>A0AA38MQA5</accession>
<keyword evidence="4" id="KW-1185">Reference proteome</keyword>
<evidence type="ECO:0000256" key="1">
    <source>
        <dbReference type="SAM" id="MobiDB-lite"/>
    </source>
</evidence>
<gene>
    <name evidence="3" type="ORF">Zmor_000292</name>
</gene>
<keyword evidence="2" id="KW-0812">Transmembrane</keyword>
<name>A0AA38MQA5_9CUCU</name>
<dbReference type="AlphaFoldDB" id="A0AA38MQA5"/>
<evidence type="ECO:0000256" key="2">
    <source>
        <dbReference type="SAM" id="Phobius"/>
    </source>
</evidence>
<organism evidence="3 4">
    <name type="scientific">Zophobas morio</name>
    <dbReference type="NCBI Taxonomy" id="2755281"/>
    <lineage>
        <taxon>Eukaryota</taxon>
        <taxon>Metazoa</taxon>
        <taxon>Ecdysozoa</taxon>
        <taxon>Arthropoda</taxon>
        <taxon>Hexapoda</taxon>
        <taxon>Insecta</taxon>
        <taxon>Pterygota</taxon>
        <taxon>Neoptera</taxon>
        <taxon>Endopterygota</taxon>
        <taxon>Coleoptera</taxon>
        <taxon>Polyphaga</taxon>
        <taxon>Cucujiformia</taxon>
        <taxon>Tenebrionidae</taxon>
        <taxon>Zophobas</taxon>
    </lineage>
</organism>
<feature type="transmembrane region" description="Helical" evidence="2">
    <location>
        <begin position="20"/>
        <end position="39"/>
    </location>
</feature>
<dbReference type="EMBL" id="JALNTZ010000001">
    <property type="protein sequence ID" value="KAJ3664746.1"/>
    <property type="molecule type" value="Genomic_DNA"/>
</dbReference>
<dbReference type="Proteomes" id="UP001168821">
    <property type="component" value="Unassembled WGS sequence"/>
</dbReference>
<evidence type="ECO:0000313" key="3">
    <source>
        <dbReference type="EMBL" id="KAJ3664746.1"/>
    </source>
</evidence>
<keyword evidence="2" id="KW-0472">Membrane</keyword>
<comment type="caution">
    <text evidence="3">The sequence shown here is derived from an EMBL/GenBank/DDBJ whole genome shotgun (WGS) entry which is preliminary data.</text>
</comment>
<sequence length="99" mass="10850">MNRAVIADPVQNNFCFDLRPAFFITGAAVCGSPAWLAFLPNFLPYLARAAFQNGVGHTSICFSEAAECDVRHKEGETKVSGEINSKTRPPNGRLFFGRN</sequence>
<proteinExistence type="predicted"/>
<keyword evidence="2" id="KW-1133">Transmembrane helix</keyword>
<reference evidence="3" key="1">
    <citation type="journal article" date="2023" name="G3 (Bethesda)">
        <title>Whole genome assemblies of Zophobas morio and Tenebrio molitor.</title>
        <authorList>
            <person name="Kaur S."/>
            <person name="Stinson S.A."/>
            <person name="diCenzo G.C."/>
        </authorList>
    </citation>
    <scope>NUCLEOTIDE SEQUENCE</scope>
    <source>
        <strain evidence="3">QUZm001</strain>
    </source>
</reference>
<protein>
    <submittedName>
        <fullName evidence="3">Uncharacterized protein</fullName>
    </submittedName>
</protein>
<evidence type="ECO:0000313" key="4">
    <source>
        <dbReference type="Proteomes" id="UP001168821"/>
    </source>
</evidence>